<name>A0A5N1J0K5_9BACT</name>
<dbReference type="InterPro" id="IPR057708">
    <property type="entry name" value="DUF7948"/>
</dbReference>
<dbReference type="EMBL" id="VTWT01000003">
    <property type="protein sequence ID" value="KAA9340071.1"/>
    <property type="molecule type" value="Genomic_DNA"/>
</dbReference>
<proteinExistence type="predicted"/>
<keyword evidence="4" id="KW-1185">Reference proteome</keyword>
<dbReference type="PANTHER" id="PTHR35580:SF1">
    <property type="entry name" value="PHYTASE-LIKE DOMAIN-CONTAINING PROTEIN"/>
    <property type="match status" value="1"/>
</dbReference>
<dbReference type="SMART" id="SM00089">
    <property type="entry name" value="PKD"/>
    <property type="match status" value="2"/>
</dbReference>
<dbReference type="SUPFAM" id="SSF49299">
    <property type="entry name" value="PKD domain"/>
    <property type="match status" value="1"/>
</dbReference>
<dbReference type="CDD" id="cd00146">
    <property type="entry name" value="PKD"/>
    <property type="match status" value="1"/>
</dbReference>
<dbReference type="InterPro" id="IPR035986">
    <property type="entry name" value="PKD_dom_sf"/>
</dbReference>
<dbReference type="Pfam" id="PF25778">
    <property type="entry name" value="DUF7948"/>
    <property type="match status" value="1"/>
</dbReference>
<evidence type="ECO:0000256" key="1">
    <source>
        <dbReference type="SAM" id="SignalP"/>
    </source>
</evidence>
<dbReference type="RefSeq" id="WP_150903143.1">
    <property type="nucleotide sequence ID" value="NZ_VTWT01000003.1"/>
</dbReference>
<evidence type="ECO:0000313" key="4">
    <source>
        <dbReference type="Proteomes" id="UP000326570"/>
    </source>
</evidence>
<dbReference type="InterPro" id="IPR022409">
    <property type="entry name" value="PKD/Chitinase_dom"/>
</dbReference>
<keyword evidence="1" id="KW-0732">Signal</keyword>
<protein>
    <submittedName>
        <fullName evidence="3">PKD domain-containing protein</fullName>
    </submittedName>
</protein>
<gene>
    <name evidence="3" type="ORF">F0P94_06900</name>
</gene>
<dbReference type="AlphaFoldDB" id="A0A5N1J0K5"/>
<sequence>MSKTYTFYRRFLSVLFCLLAFSYTTYGHTPPNAEANREKSLEFIQNRNQWNKQIKFRAELPAGQLYLKQTGLVYNFIDPAGIPNHNHQEKTVAKGEEKVKAHAYTVDFLQANPKALLSGTGKTEGYRNYFLGNDPDSWASDVPAYQEITYQELYPGIDLKFYEHKKKLKYDFILQAGANPDVIQMQYKGADKMYLEAGNLVIETSVNTVTEQKPYAYQIIKGREVEIPCKFRLEGQKVSFLFPKGYRKDLPLILDPTLIYSTFTASTADNWGFTATYDSQGNMYSGGIVFGTGFPVTTGAYQISFRGLVDIAIMKYNPTAATGPASRLYATYLGGPQTDIPHSLVVNSNDELIIFGTTGSSTYPTTTNAYDRSFNNPASVPSVDPLNFNVTTYIDGSDLIISRLSPNGNTLLASTFLGGTNNDGILGFSSLLTRNYGDQFRGDVVTDAANNIYIASSTTSRDFPTVNAFQNTHGGGLTTSTDAVVCKLSPDLSTLVWSSYMGGTADDAAYSIQVDNQANVYICGGTASGNLPQTTGGFKPTHTAGQVDGFACKIGSSGNTLLQTTYIGAGASSNYDQTYFLQLDAVNDVYLLGQSGTNYPSSPGVFSAANPALQGRQFIQKLSNNLRTGYFSLSFGSGATSNTYNISPTAFLVDNCERIYVVGWGGSVNASSAINPNNYVGGNTFGMPVTPNATKSNTDGTDFYLMQLSQNATTLDYATYFGGSGNEHVDGGTSRLDKRGYVYQALCGGCGGTNAFPSTPNAWSSVNNSSNCNVASFIYDFAVTNPVAGTAQSVCENSAPFQLIGASPAGGTWSGPGVNGNTFTPSATLIGTQTLTYTVTIGNCVTRATKTITVNPLPQVSFTGLSRNSYCLSDSAVLLTPSIPGGAFSGNGIINGDKWSPRAAGPGSHVIRYTFSDPNGCIASRADTAFVEVATLLAGPDESVCALNAPFQLTGTSHTGGTWSGNGVSPDGLFTPSRNLTGPQKLTYTATIGNCTYAAEKTITITPPPVISAGIQAGTCENQAAPFGFAPLTVSFRNNAQNGASYQWDFGDNSISTEPNPTHTFQKPGTYTVRLSSTFGGTCNETSNVATITVSDIFIPNIITPNNDDKNETFMPMVSCQPVSFELFSRWGQRVYTQKNYTGNFDGKDLSAGIYYYLLKDPQGKTWKGWLEVVK</sequence>
<dbReference type="Proteomes" id="UP000326570">
    <property type="component" value="Unassembled WGS sequence"/>
</dbReference>
<comment type="caution">
    <text evidence="3">The sequence shown here is derived from an EMBL/GenBank/DDBJ whole genome shotgun (WGS) entry which is preliminary data.</text>
</comment>
<dbReference type="PROSITE" id="PS50093">
    <property type="entry name" value="PKD"/>
    <property type="match status" value="1"/>
</dbReference>
<accession>A0A5N1J0K5</accession>
<dbReference type="InterPro" id="IPR013783">
    <property type="entry name" value="Ig-like_fold"/>
</dbReference>
<dbReference type="PANTHER" id="PTHR35580">
    <property type="entry name" value="CELL SURFACE GLYCOPROTEIN (S-LAYER PROTEIN)-LIKE PROTEIN"/>
    <property type="match status" value="1"/>
</dbReference>
<feature type="signal peptide" evidence="1">
    <location>
        <begin position="1"/>
        <end position="27"/>
    </location>
</feature>
<evidence type="ECO:0000313" key="3">
    <source>
        <dbReference type="EMBL" id="KAA9340071.1"/>
    </source>
</evidence>
<feature type="domain" description="PKD" evidence="2">
    <location>
        <begin position="1044"/>
        <end position="1078"/>
    </location>
</feature>
<organism evidence="3 4">
    <name type="scientific">Adhaeribacter soli</name>
    <dbReference type="NCBI Taxonomy" id="2607655"/>
    <lineage>
        <taxon>Bacteria</taxon>
        <taxon>Pseudomonadati</taxon>
        <taxon>Bacteroidota</taxon>
        <taxon>Cytophagia</taxon>
        <taxon>Cytophagales</taxon>
        <taxon>Hymenobacteraceae</taxon>
        <taxon>Adhaeribacter</taxon>
    </lineage>
</organism>
<dbReference type="Pfam" id="PF13585">
    <property type="entry name" value="CHU_C"/>
    <property type="match status" value="1"/>
</dbReference>
<dbReference type="Gene3D" id="2.60.40.10">
    <property type="entry name" value="Immunoglobulins"/>
    <property type="match status" value="1"/>
</dbReference>
<dbReference type="Pfam" id="PF18911">
    <property type="entry name" value="PKD_4"/>
    <property type="match status" value="1"/>
</dbReference>
<dbReference type="InterPro" id="IPR052918">
    <property type="entry name" value="Motility_Chemotaxis_Reg"/>
</dbReference>
<evidence type="ECO:0000259" key="2">
    <source>
        <dbReference type="PROSITE" id="PS50093"/>
    </source>
</evidence>
<dbReference type="InterPro" id="IPR000601">
    <property type="entry name" value="PKD_dom"/>
</dbReference>
<feature type="chain" id="PRO_5025002320" evidence="1">
    <location>
        <begin position="28"/>
        <end position="1175"/>
    </location>
</feature>
<reference evidence="3 4" key="1">
    <citation type="submission" date="2019-09" db="EMBL/GenBank/DDBJ databases">
        <title>Genome sequence of Adhaeribacter sp. M2.</title>
        <authorList>
            <person name="Srinivasan S."/>
        </authorList>
    </citation>
    <scope>NUCLEOTIDE SEQUENCE [LARGE SCALE GENOMIC DNA]</scope>
    <source>
        <strain evidence="3 4">M2</strain>
    </source>
</reference>